<proteinExistence type="inferred from homology"/>
<accession>A0A438NHW4</accession>
<gene>
    <name evidence="10" type="ORF">B0A52_00666</name>
</gene>
<dbReference type="GO" id="GO:0005975">
    <property type="term" value="P:carbohydrate metabolic process"/>
    <property type="evidence" value="ECO:0007669"/>
    <property type="project" value="InterPro"/>
</dbReference>
<dbReference type="EMBL" id="NAJM01000002">
    <property type="protein sequence ID" value="RVX75313.1"/>
    <property type="molecule type" value="Genomic_DNA"/>
</dbReference>
<feature type="compositionally biased region" description="Polar residues" evidence="8">
    <location>
        <begin position="101"/>
        <end position="116"/>
    </location>
</feature>
<dbReference type="GO" id="GO:0005576">
    <property type="term" value="C:extracellular region"/>
    <property type="evidence" value="ECO:0007669"/>
    <property type="project" value="TreeGrafter"/>
</dbReference>
<evidence type="ECO:0000256" key="6">
    <source>
        <dbReference type="ARBA" id="ARBA00022801"/>
    </source>
</evidence>
<comment type="similarity">
    <text evidence="2 7">Belongs to the glycosyl hydrolase 17 family.</text>
</comment>
<evidence type="ECO:0000256" key="1">
    <source>
        <dbReference type="ARBA" id="ARBA00004191"/>
    </source>
</evidence>
<evidence type="ECO:0000256" key="2">
    <source>
        <dbReference type="ARBA" id="ARBA00008773"/>
    </source>
</evidence>
<dbReference type="GO" id="GO:0009986">
    <property type="term" value="C:cell surface"/>
    <property type="evidence" value="ECO:0007669"/>
    <property type="project" value="TreeGrafter"/>
</dbReference>
<reference evidence="10 11" key="1">
    <citation type="submission" date="2017-03" db="EMBL/GenBank/DDBJ databases">
        <title>Genomes of endolithic fungi from Antarctica.</title>
        <authorList>
            <person name="Coleine C."/>
            <person name="Masonjones S."/>
            <person name="Stajich J.E."/>
        </authorList>
    </citation>
    <scope>NUCLEOTIDE SEQUENCE [LARGE SCALE GENOMIC DNA]</scope>
    <source>
        <strain evidence="10 11">CCFEE 6314</strain>
    </source>
</reference>
<evidence type="ECO:0000256" key="4">
    <source>
        <dbReference type="ARBA" id="ARBA00022525"/>
    </source>
</evidence>
<dbReference type="OrthoDB" id="941679at2759"/>
<feature type="region of interest" description="Disordered" evidence="8">
    <location>
        <begin position="75"/>
        <end position="147"/>
    </location>
</feature>
<keyword evidence="6" id="KW-0378">Hydrolase</keyword>
<organism evidence="10 11">
    <name type="scientific">Exophiala mesophila</name>
    <name type="common">Black yeast-like fungus</name>
    <dbReference type="NCBI Taxonomy" id="212818"/>
    <lineage>
        <taxon>Eukaryota</taxon>
        <taxon>Fungi</taxon>
        <taxon>Dikarya</taxon>
        <taxon>Ascomycota</taxon>
        <taxon>Pezizomycotina</taxon>
        <taxon>Eurotiomycetes</taxon>
        <taxon>Chaetothyriomycetidae</taxon>
        <taxon>Chaetothyriales</taxon>
        <taxon>Herpotrichiellaceae</taxon>
        <taxon>Exophiala</taxon>
    </lineage>
</organism>
<dbReference type="Gene3D" id="3.20.20.80">
    <property type="entry name" value="Glycosidases"/>
    <property type="match status" value="2"/>
</dbReference>
<dbReference type="Pfam" id="PF00332">
    <property type="entry name" value="Glyco_hydro_17"/>
    <property type="match status" value="1"/>
</dbReference>
<dbReference type="Proteomes" id="UP000288859">
    <property type="component" value="Unassembled WGS sequence"/>
</dbReference>
<dbReference type="InterPro" id="IPR017853">
    <property type="entry name" value="GH"/>
</dbReference>
<feature type="compositionally biased region" description="Low complexity" evidence="8">
    <location>
        <begin position="125"/>
        <end position="140"/>
    </location>
</feature>
<evidence type="ECO:0000256" key="5">
    <source>
        <dbReference type="ARBA" id="ARBA00022729"/>
    </source>
</evidence>
<dbReference type="InterPro" id="IPR050732">
    <property type="entry name" value="Beta-glucan_modifiers"/>
</dbReference>
<feature type="chain" id="PRO_5019546603" evidence="9">
    <location>
        <begin position="18"/>
        <end position="408"/>
    </location>
</feature>
<dbReference type="AlphaFoldDB" id="A0A438NHW4"/>
<comment type="caution">
    <text evidence="10">The sequence shown here is derived from an EMBL/GenBank/DDBJ whole genome shotgun (WGS) entry which is preliminary data.</text>
</comment>
<keyword evidence="5 9" id="KW-0732">Signal</keyword>
<dbReference type="VEuPathDB" id="FungiDB:PV10_00151"/>
<evidence type="ECO:0000256" key="3">
    <source>
        <dbReference type="ARBA" id="ARBA00022512"/>
    </source>
</evidence>
<evidence type="ECO:0000313" key="11">
    <source>
        <dbReference type="Proteomes" id="UP000288859"/>
    </source>
</evidence>
<feature type="signal peptide" evidence="9">
    <location>
        <begin position="1"/>
        <end position="17"/>
    </location>
</feature>
<feature type="compositionally biased region" description="Low complexity" evidence="8">
    <location>
        <begin position="75"/>
        <end position="92"/>
    </location>
</feature>
<keyword evidence="4" id="KW-0964">Secreted</keyword>
<dbReference type="SUPFAM" id="SSF51445">
    <property type="entry name" value="(Trans)glycosidases"/>
    <property type="match status" value="1"/>
</dbReference>
<protein>
    <submittedName>
        <fullName evidence="10">Uncharacterized protein</fullName>
    </submittedName>
</protein>
<evidence type="ECO:0000313" key="10">
    <source>
        <dbReference type="EMBL" id="RVX75313.1"/>
    </source>
</evidence>
<dbReference type="InterPro" id="IPR000490">
    <property type="entry name" value="Glyco_hydro_17"/>
</dbReference>
<evidence type="ECO:0000256" key="8">
    <source>
        <dbReference type="SAM" id="MobiDB-lite"/>
    </source>
</evidence>
<dbReference type="GO" id="GO:0042973">
    <property type="term" value="F:glucan endo-1,3-beta-D-glucosidase activity"/>
    <property type="evidence" value="ECO:0007669"/>
    <property type="project" value="TreeGrafter"/>
</dbReference>
<evidence type="ECO:0000256" key="7">
    <source>
        <dbReference type="RuleBase" id="RU004335"/>
    </source>
</evidence>
<dbReference type="GO" id="GO:0009277">
    <property type="term" value="C:fungal-type cell wall"/>
    <property type="evidence" value="ECO:0007669"/>
    <property type="project" value="TreeGrafter"/>
</dbReference>
<evidence type="ECO:0000256" key="9">
    <source>
        <dbReference type="SAM" id="SignalP"/>
    </source>
</evidence>
<name>A0A438NHW4_EXOME</name>
<dbReference type="PANTHER" id="PTHR16631:SF14">
    <property type="entry name" value="FAMILY 17 GLUCOSIDASE SCW10-RELATED"/>
    <property type="match status" value="1"/>
</dbReference>
<dbReference type="GO" id="GO:0071555">
    <property type="term" value="P:cell wall organization"/>
    <property type="evidence" value="ECO:0007669"/>
    <property type="project" value="TreeGrafter"/>
</dbReference>
<sequence>MKPLPWALALCLHLALAVPHDHHQHRHPARALETAHVIHTEIVTVTASNAVVWVDQHGNVLSTDFPGFIPTYHPTTTAAPTSSTTSESTTSETIDDEPSSVIESSTWPEPTETYTSDEPPVTDFEPSSTEPTSAAPTTSSNPGGNKDVGNMGGLGVCYELIDGAVKCKSSSVLNSEFAFLKSQGFSRVRVYDIGCPLGDVAAAASQQGLSLIAGLNTVGNVAGDLAKLVGMLSNYWSVVDTIVIGNEVVNNNPGLAGAVVAGLSTARSVLSAAGFNGNIVTVDTFIAHAGHPELCAASDYCAVNAYAFFDANTAAADAGNFVLNTAIGMVQKIANGKQIVVTESGWPWQGQSNGKAIPSRENQQTAIASLRAAFAGSSIPLFLFQAYDASYKAPGHLGVEPYFGIYGS</sequence>
<comment type="subcellular location">
    <subcellularLocation>
        <location evidence="1">Secreted</location>
        <location evidence="1">Cell wall</location>
    </subcellularLocation>
</comment>
<keyword evidence="3" id="KW-0134">Cell wall</keyword>
<dbReference type="PANTHER" id="PTHR16631">
    <property type="entry name" value="GLUCAN 1,3-BETA-GLUCOSIDASE"/>
    <property type="match status" value="1"/>
</dbReference>